<evidence type="ECO:0000256" key="2">
    <source>
        <dbReference type="ARBA" id="ARBA00023015"/>
    </source>
</evidence>
<dbReference type="CDD" id="cd08422">
    <property type="entry name" value="PBP2_CrgA_like"/>
    <property type="match status" value="1"/>
</dbReference>
<proteinExistence type="inferred from homology"/>
<dbReference type="PANTHER" id="PTHR30537">
    <property type="entry name" value="HTH-TYPE TRANSCRIPTIONAL REGULATOR"/>
    <property type="match status" value="1"/>
</dbReference>
<reference evidence="6 7" key="1">
    <citation type="submission" date="2021-12" db="EMBL/GenBank/DDBJ databases">
        <title>Discovery of the Pendulisporaceae a myxobacterial family with distinct sporulation behavior and unique specialized metabolism.</title>
        <authorList>
            <person name="Garcia R."/>
            <person name="Popoff A."/>
            <person name="Bader C.D."/>
            <person name="Loehr J."/>
            <person name="Walesch S."/>
            <person name="Walt C."/>
            <person name="Boldt J."/>
            <person name="Bunk B."/>
            <person name="Haeckl F.J.F.P.J."/>
            <person name="Gunesch A.P."/>
            <person name="Birkelbach J."/>
            <person name="Nuebel U."/>
            <person name="Pietschmann T."/>
            <person name="Bach T."/>
            <person name="Mueller R."/>
        </authorList>
    </citation>
    <scope>NUCLEOTIDE SEQUENCE [LARGE SCALE GENOMIC DNA]</scope>
    <source>
        <strain evidence="6 7">MSr11954</strain>
    </source>
</reference>
<organism evidence="6 7">
    <name type="scientific">Pendulispora albinea</name>
    <dbReference type="NCBI Taxonomy" id="2741071"/>
    <lineage>
        <taxon>Bacteria</taxon>
        <taxon>Pseudomonadati</taxon>
        <taxon>Myxococcota</taxon>
        <taxon>Myxococcia</taxon>
        <taxon>Myxococcales</taxon>
        <taxon>Sorangiineae</taxon>
        <taxon>Pendulisporaceae</taxon>
        <taxon>Pendulispora</taxon>
    </lineage>
</organism>
<dbReference type="InterPro" id="IPR058163">
    <property type="entry name" value="LysR-type_TF_proteobact-type"/>
</dbReference>
<keyword evidence="7" id="KW-1185">Reference proteome</keyword>
<evidence type="ECO:0000256" key="4">
    <source>
        <dbReference type="ARBA" id="ARBA00023163"/>
    </source>
</evidence>
<evidence type="ECO:0000259" key="5">
    <source>
        <dbReference type="PROSITE" id="PS50931"/>
    </source>
</evidence>
<dbReference type="Pfam" id="PF03466">
    <property type="entry name" value="LysR_substrate"/>
    <property type="match status" value="1"/>
</dbReference>
<sequence length="315" mass="34409">MTKYQHSSSPADGRLLSGIDAFLAVVRCGSFMAAAEPLAMTQSGVSRAIARLEERLGVRLFDRTSRTIALTDEGRTFHERVAPLLAGIEEAASDAAGAGGRVSGRLRVQVAPLAAHLVLAPHIDRFMSMHPLLAVEIVEDAEMGDLVGGGFDAAILFGEPAPSALVHRRLLETRVLTCAARSYIERRGRPKHPRDLGGGEHECILFRDPATRRPFEWVFQRGREIVPVDAKGRLVVSHPSTAIAACIAGYGVAQMLEIGARKLVREGAVEQLLPEWAEERFPLYVYYPSRHLPPARVRAFVDWVVSLAQIAGRRA</sequence>
<dbReference type="PANTHER" id="PTHR30537:SF5">
    <property type="entry name" value="HTH-TYPE TRANSCRIPTIONAL ACTIVATOR TTDR-RELATED"/>
    <property type="match status" value="1"/>
</dbReference>
<dbReference type="PRINTS" id="PR00039">
    <property type="entry name" value="HTHLYSR"/>
</dbReference>
<evidence type="ECO:0000313" key="7">
    <source>
        <dbReference type="Proteomes" id="UP001370348"/>
    </source>
</evidence>
<keyword evidence="3" id="KW-0238">DNA-binding</keyword>
<evidence type="ECO:0000313" key="6">
    <source>
        <dbReference type="EMBL" id="WXB18210.1"/>
    </source>
</evidence>
<dbReference type="RefSeq" id="WP_394827852.1">
    <property type="nucleotide sequence ID" value="NZ_CP089984.1"/>
</dbReference>
<evidence type="ECO:0000256" key="3">
    <source>
        <dbReference type="ARBA" id="ARBA00023125"/>
    </source>
</evidence>
<gene>
    <name evidence="6" type="ORF">LZC94_13220</name>
</gene>
<accession>A0ABZ2M6S9</accession>
<dbReference type="Gene3D" id="1.10.10.10">
    <property type="entry name" value="Winged helix-like DNA-binding domain superfamily/Winged helix DNA-binding domain"/>
    <property type="match status" value="1"/>
</dbReference>
<dbReference type="SUPFAM" id="SSF46785">
    <property type="entry name" value="Winged helix' DNA-binding domain"/>
    <property type="match status" value="1"/>
</dbReference>
<dbReference type="EMBL" id="CP089984">
    <property type="protein sequence ID" value="WXB18210.1"/>
    <property type="molecule type" value="Genomic_DNA"/>
</dbReference>
<dbReference type="InterPro" id="IPR036390">
    <property type="entry name" value="WH_DNA-bd_sf"/>
</dbReference>
<dbReference type="InterPro" id="IPR000847">
    <property type="entry name" value="LysR_HTH_N"/>
</dbReference>
<protein>
    <submittedName>
        <fullName evidence="6">LysR family transcriptional regulator</fullName>
    </submittedName>
</protein>
<evidence type="ECO:0000256" key="1">
    <source>
        <dbReference type="ARBA" id="ARBA00009437"/>
    </source>
</evidence>
<dbReference type="PROSITE" id="PS50931">
    <property type="entry name" value="HTH_LYSR"/>
    <property type="match status" value="1"/>
</dbReference>
<comment type="similarity">
    <text evidence="1">Belongs to the LysR transcriptional regulatory family.</text>
</comment>
<dbReference type="InterPro" id="IPR036388">
    <property type="entry name" value="WH-like_DNA-bd_sf"/>
</dbReference>
<dbReference type="Proteomes" id="UP001370348">
    <property type="component" value="Chromosome"/>
</dbReference>
<keyword evidence="4" id="KW-0804">Transcription</keyword>
<dbReference type="Pfam" id="PF00126">
    <property type="entry name" value="HTH_1"/>
    <property type="match status" value="1"/>
</dbReference>
<dbReference type="InterPro" id="IPR005119">
    <property type="entry name" value="LysR_subst-bd"/>
</dbReference>
<keyword evidence="2" id="KW-0805">Transcription regulation</keyword>
<dbReference type="Gene3D" id="3.40.190.290">
    <property type="match status" value="1"/>
</dbReference>
<name>A0ABZ2M6S9_9BACT</name>
<dbReference type="SUPFAM" id="SSF53850">
    <property type="entry name" value="Periplasmic binding protein-like II"/>
    <property type="match status" value="1"/>
</dbReference>
<feature type="domain" description="HTH lysR-type" evidence="5">
    <location>
        <begin position="21"/>
        <end position="71"/>
    </location>
</feature>